<feature type="transmembrane region" description="Helical" evidence="2">
    <location>
        <begin position="559"/>
        <end position="581"/>
    </location>
</feature>
<evidence type="ECO:0000256" key="2">
    <source>
        <dbReference type="SAM" id="Phobius"/>
    </source>
</evidence>
<dbReference type="Proteomes" id="UP000306102">
    <property type="component" value="Unassembled WGS sequence"/>
</dbReference>
<proteinExistence type="predicted"/>
<feature type="compositionally biased region" description="Polar residues" evidence="1">
    <location>
        <begin position="657"/>
        <end position="668"/>
    </location>
</feature>
<comment type="caution">
    <text evidence="4">The sequence shown here is derived from an EMBL/GenBank/DDBJ whole genome shotgun (WGS) entry which is preliminary data.</text>
</comment>
<keyword evidence="2" id="KW-0472">Membrane</keyword>
<dbReference type="InterPro" id="IPR002110">
    <property type="entry name" value="Ankyrin_rpt"/>
</dbReference>
<dbReference type="Pfam" id="PF13962">
    <property type="entry name" value="PGG"/>
    <property type="match status" value="1"/>
</dbReference>
<accession>A0A4V3WNS5</accession>
<feature type="transmembrane region" description="Helical" evidence="2">
    <location>
        <begin position="593"/>
        <end position="614"/>
    </location>
</feature>
<feature type="transmembrane region" description="Helical" evidence="2">
    <location>
        <begin position="476"/>
        <end position="494"/>
    </location>
</feature>
<feature type="domain" description="PGG" evidence="3">
    <location>
        <begin position="466"/>
        <end position="578"/>
    </location>
</feature>
<dbReference type="AlphaFoldDB" id="A0A4V3WNS5"/>
<evidence type="ECO:0000313" key="4">
    <source>
        <dbReference type="EMBL" id="THG13677.1"/>
    </source>
</evidence>
<organism evidence="4 5">
    <name type="scientific">Camellia sinensis var. sinensis</name>
    <name type="common">China tea</name>
    <dbReference type="NCBI Taxonomy" id="542762"/>
    <lineage>
        <taxon>Eukaryota</taxon>
        <taxon>Viridiplantae</taxon>
        <taxon>Streptophyta</taxon>
        <taxon>Embryophyta</taxon>
        <taxon>Tracheophyta</taxon>
        <taxon>Spermatophyta</taxon>
        <taxon>Magnoliopsida</taxon>
        <taxon>eudicotyledons</taxon>
        <taxon>Gunneridae</taxon>
        <taxon>Pentapetalae</taxon>
        <taxon>asterids</taxon>
        <taxon>Ericales</taxon>
        <taxon>Theaceae</taxon>
        <taxon>Camellia</taxon>
    </lineage>
</organism>
<dbReference type="InterPro" id="IPR036770">
    <property type="entry name" value="Ankyrin_rpt-contain_sf"/>
</dbReference>
<dbReference type="STRING" id="542762.A0A4V3WNS5"/>
<dbReference type="PANTHER" id="PTHR24177">
    <property type="entry name" value="CASKIN"/>
    <property type="match status" value="1"/>
</dbReference>
<dbReference type="SUPFAM" id="SSF48403">
    <property type="entry name" value="Ankyrin repeat"/>
    <property type="match status" value="1"/>
</dbReference>
<dbReference type="GO" id="GO:0016020">
    <property type="term" value="C:membrane"/>
    <property type="evidence" value="ECO:0007669"/>
    <property type="project" value="TreeGrafter"/>
</dbReference>
<evidence type="ECO:0000313" key="5">
    <source>
        <dbReference type="Proteomes" id="UP000306102"/>
    </source>
</evidence>
<name>A0A4V3WNS5_CAMSN</name>
<dbReference type="SMART" id="SM00248">
    <property type="entry name" value="ANK"/>
    <property type="match status" value="5"/>
</dbReference>
<dbReference type="EMBL" id="SDRB02005770">
    <property type="protein sequence ID" value="THG13677.1"/>
    <property type="molecule type" value="Genomic_DNA"/>
</dbReference>
<evidence type="ECO:0000259" key="3">
    <source>
        <dbReference type="Pfam" id="PF13962"/>
    </source>
</evidence>
<protein>
    <recommendedName>
        <fullName evidence="3">PGG domain-containing protein</fullName>
    </recommendedName>
</protein>
<feature type="region of interest" description="Disordered" evidence="1">
    <location>
        <begin position="286"/>
        <end position="318"/>
    </location>
</feature>
<dbReference type="PANTHER" id="PTHR24177:SF314">
    <property type="entry name" value="PROTEIN ACCELERATED CELL DEATH 6-LIKE ISOFORM X1"/>
    <property type="match status" value="1"/>
</dbReference>
<gene>
    <name evidence="4" type="ORF">TEA_007416</name>
</gene>
<reference evidence="4 5" key="1">
    <citation type="journal article" date="2018" name="Proc. Natl. Acad. Sci. U.S.A.">
        <title>Draft genome sequence of Camellia sinensis var. sinensis provides insights into the evolution of the tea genome and tea quality.</title>
        <authorList>
            <person name="Wei C."/>
            <person name="Yang H."/>
            <person name="Wang S."/>
            <person name="Zhao J."/>
            <person name="Liu C."/>
            <person name="Gao L."/>
            <person name="Xia E."/>
            <person name="Lu Y."/>
            <person name="Tai Y."/>
            <person name="She G."/>
            <person name="Sun J."/>
            <person name="Cao H."/>
            <person name="Tong W."/>
            <person name="Gao Q."/>
            <person name="Li Y."/>
            <person name="Deng W."/>
            <person name="Jiang X."/>
            <person name="Wang W."/>
            <person name="Chen Q."/>
            <person name="Zhang S."/>
            <person name="Li H."/>
            <person name="Wu J."/>
            <person name="Wang P."/>
            <person name="Li P."/>
            <person name="Shi C."/>
            <person name="Zheng F."/>
            <person name="Jian J."/>
            <person name="Huang B."/>
            <person name="Shan D."/>
            <person name="Shi M."/>
            <person name="Fang C."/>
            <person name="Yue Y."/>
            <person name="Li F."/>
            <person name="Li D."/>
            <person name="Wei S."/>
            <person name="Han B."/>
            <person name="Jiang C."/>
            <person name="Yin Y."/>
            <person name="Xia T."/>
            <person name="Zhang Z."/>
            <person name="Bennetzen J.L."/>
            <person name="Zhao S."/>
            <person name="Wan X."/>
        </authorList>
    </citation>
    <scope>NUCLEOTIDE SEQUENCE [LARGE SCALE GENOMIC DNA]</scope>
    <source>
        <strain evidence="5">cv. Shuchazao</strain>
        <tissue evidence="4">Leaf</tissue>
    </source>
</reference>
<dbReference type="Gene3D" id="1.25.40.20">
    <property type="entry name" value="Ankyrin repeat-containing domain"/>
    <property type="match status" value="2"/>
</dbReference>
<feature type="transmembrane region" description="Helical" evidence="2">
    <location>
        <begin position="514"/>
        <end position="538"/>
    </location>
</feature>
<sequence>MASMADYAEDSREIYIALMREEENKVLQLCEKFQDGPLHVITIHSDTVLHMATYSKQTNLVLNLLTRVSSDHIHKMAHQNGVGNTILHEAATSDKLLPAAIEMLRIAPQLLNICNKFDETALYRAARFGKLDMFKFLDDEVNRICRTVRDVRGGDCKAFYQKKNNDTVLHTSIVVEEFALALFIATKYEYLVGKRDRDGMTALQLLVCNRSAFKSKGGRYFKRLIYSCVSIEEDTNISTKGNWEVPLWEAIRKEKEKNVMALRLAKFLITKDTSWRTTKRVEDQYEPKTHEYGEETSSLREEIEKENEEQKPPRSMETTNKRIAETPLFLATKSGCVEIFKEIIQLYPWAVEHIDHKGRTVLHVAIKYRQIEIFKIVEKMEVPMRRLVRKIDHNHNTILHMVGKKRKDHMPQEMQSAALQLRKDMLLFEHVKKICPSHLTKHINSDGHTAEELFARKNKKLCHEAKEWLKRTAEHCSLVAVLIATVAFAAAYTIPGGPNQKTGIPLLLNQPFFAVFTMTDVLSLTFALTSVIIFLSILTSPFRLKDFKQSLPQNLMLGITFLIFSVSMMMLAFAATVILMIHNREQWTKIALYTAAFLPVTIFALSYLPLYISLMKTLNYSIKKITMIFPQFTGDSVVSWAANSFSHKFKITNSSKPTQIETSSSTCPPKSKASHTLV</sequence>
<dbReference type="InterPro" id="IPR026961">
    <property type="entry name" value="PGG_dom"/>
</dbReference>
<evidence type="ECO:0000256" key="1">
    <source>
        <dbReference type="SAM" id="MobiDB-lite"/>
    </source>
</evidence>
<keyword evidence="2" id="KW-1133">Transmembrane helix</keyword>
<keyword evidence="2" id="KW-0812">Transmembrane</keyword>
<dbReference type="Pfam" id="PF12796">
    <property type="entry name" value="Ank_2"/>
    <property type="match status" value="1"/>
</dbReference>
<feature type="region of interest" description="Disordered" evidence="1">
    <location>
        <begin position="657"/>
        <end position="678"/>
    </location>
</feature>
<keyword evidence="5" id="KW-1185">Reference proteome</keyword>